<evidence type="ECO:0000313" key="1">
    <source>
        <dbReference type="EMBL" id="KAI9397787.1"/>
    </source>
</evidence>
<reference evidence="1 2" key="1">
    <citation type="journal article" date="2006" name="Science">
        <title>The genome of black cottonwood, Populus trichocarpa (Torr. &amp; Gray).</title>
        <authorList>
            <person name="Tuskan G.A."/>
            <person name="Difazio S."/>
            <person name="Jansson S."/>
            <person name="Bohlmann J."/>
            <person name="Grigoriev I."/>
            <person name="Hellsten U."/>
            <person name="Putnam N."/>
            <person name="Ralph S."/>
            <person name="Rombauts S."/>
            <person name="Salamov A."/>
            <person name="Schein J."/>
            <person name="Sterck L."/>
            <person name="Aerts A."/>
            <person name="Bhalerao R.R."/>
            <person name="Bhalerao R.P."/>
            <person name="Blaudez D."/>
            <person name="Boerjan W."/>
            <person name="Brun A."/>
            <person name="Brunner A."/>
            <person name="Busov V."/>
            <person name="Campbell M."/>
            <person name="Carlson J."/>
            <person name="Chalot M."/>
            <person name="Chapman J."/>
            <person name="Chen G.L."/>
            <person name="Cooper D."/>
            <person name="Coutinho P.M."/>
            <person name="Couturier J."/>
            <person name="Covert S."/>
            <person name="Cronk Q."/>
            <person name="Cunningham R."/>
            <person name="Davis J."/>
            <person name="Degroeve S."/>
            <person name="Dejardin A."/>
            <person name="Depamphilis C."/>
            <person name="Detter J."/>
            <person name="Dirks B."/>
            <person name="Dubchak I."/>
            <person name="Duplessis S."/>
            <person name="Ehlting J."/>
            <person name="Ellis B."/>
            <person name="Gendler K."/>
            <person name="Goodstein D."/>
            <person name="Gribskov M."/>
            <person name="Grimwood J."/>
            <person name="Groover A."/>
            <person name="Gunter L."/>
            <person name="Hamberger B."/>
            <person name="Heinze B."/>
            <person name="Helariutta Y."/>
            <person name="Henrissat B."/>
            <person name="Holligan D."/>
            <person name="Holt R."/>
            <person name="Huang W."/>
            <person name="Islam-Faridi N."/>
            <person name="Jones S."/>
            <person name="Jones-Rhoades M."/>
            <person name="Jorgensen R."/>
            <person name="Joshi C."/>
            <person name="Kangasjarvi J."/>
            <person name="Karlsson J."/>
            <person name="Kelleher C."/>
            <person name="Kirkpatrick R."/>
            <person name="Kirst M."/>
            <person name="Kohler A."/>
            <person name="Kalluri U."/>
            <person name="Larimer F."/>
            <person name="Leebens-Mack J."/>
            <person name="Leple J.C."/>
            <person name="Locascio P."/>
            <person name="Lou Y."/>
            <person name="Lucas S."/>
            <person name="Martin F."/>
            <person name="Montanini B."/>
            <person name="Napoli C."/>
            <person name="Nelson D.R."/>
            <person name="Nelson C."/>
            <person name="Nieminen K."/>
            <person name="Nilsson O."/>
            <person name="Pereda V."/>
            <person name="Peter G."/>
            <person name="Philippe R."/>
            <person name="Pilate G."/>
            <person name="Poliakov A."/>
            <person name="Razumovskaya J."/>
            <person name="Richardson P."/>
            <person name="Rinaldi C."/>
            <person name="Ritland K."/>
            <person name="Rouze P."/>
            <person name="Ryaboy D."/>
            <person name="Schmutz J."/>
            <person name="Schrader J."/>
            <person name="Segerman B."/>
            <person name="Shin H."/>
            <person name="Siddiqui A."/>
            <person name="Sterky F."/>
            <person name="Terry A."/>
            <person name="Tsai C.J."/>
            <person name="Uberbacher E."/>
            <person name="Unneberg P."/>
            <person name="Vahala J."/>
            <person name="Wall K."/>
            <person name="Wessler S."/>
            <person name="Yang G."/>
            <person name="Yin T."/>
            <person name="Douglas C."/>
            <person name="Marra M."/>
            <person name="Sandberg G."/>
            <person name="Van de Peer Y."/>
            <person name="Rokhsar D."/>
        </authorList>
    </citation>
    <scope>NUCLEOTIDE SEQUENCE [LARGE SCALE GENOMIC DNA]</scope>
    <source>
        <strain evidence="2">cv. Nisqually</strain>
    </source>
</reference>
<accession>A0ACC0T8I3</accession>
<evidence type="ECO:0000313" key="2">
    <source>
        <dbReference type="Proteomes" id="UP000006729"/>
    </source>
</evidence>
<dbReference type="EMBL" id="CM009292">
    <property type="protein sequence ID" value="KAI9397787.1"/>
    <property type="molecule type" value="Genomic_DNA"/>
</dbReference>
<proteinExistence type="predicted"/>
<keyword evidence="2" id="KW-1185">Reference proteome</keyword>
<protein>
    <submittedName>
        <fullName evidence="1">Uncharacterized protein</fullName>
    </submittedName>
</protein>
<name>A0ACC0T8I3_POPTR</name>
<sequence length="100" mass="11517">MCFSNHLLTLFGSCSFPMWYKSGPILFKGVFVLKKTLYPLFASNPVLQLADLRWQPLINACTSMWSLCCARISGQPEFNWLMKMSPPLKIHFIYGGYLLF</sequence>
<organism evidence="1 2">
    <name type="scientific">Populus trichocarpa</name>
    <name type="common">Western balsam poplar</name>
    <name type="synonym">Populus balsamifera subsp. trichocarpa</name>
    <dbReference type="NCBI Taxonomy" id="3694"/>
    <lineage>
        <taxon>Eukaryota</taxon>
        <taxon>Viridiplantae</taxon>
        <taxon>Streptophyta</taxon>
        <taxon>Embryophyta</taxon>
        <taxon>Tracheophyta</taxon>
        <taxon>Spermatophyta</taxon>
        <taxon>Magnoliopsida</taxon>
        <taxon>eudicotyledons</taxon>
        <taxon>Gunneridae</taxon>
        <taxon>Pentapetalae</taxon>
        <taxon>rosids</taxon>
        <taxon>fabids</taxon>
        <taxon>Malpighiales</taxon>
        <taxon>Salicaceae</taxon>
        <taxon>Saliceae</taxon>
        <taxon>Populus</taxon>
    </lineage>
</organism>
<comment type="caution">
    <text evidence="1">The sequence shown here is derived from an EMBL/GenBank/DDBJ whole genome shotgun (WGS) entry which is preliminary data.</text>
</comment>
<gene>
    <name evidence="1" type="ORF">POPTR_003G079550v4</name>
</gene>
<dbReference type="Proteomes" id="UP000006729">
    <property type="component" value="Chromosome 3"/>
</dbReference>